<dbReference type="InterPro" id="IPR050755">
    <property type="entry name" value="TRAFAC_YlqF/YawG_RiboMat"/>
</dbReference>
<dbReference type="CDD" id="cd04178">
    <property type="entry name" value="Nucleostemin_like"/>
    <property type="match status" value="1"/>
</dbReference>
<keyword evidence="9" id="KW-1185">Reference proteome</keyword>
<keyword evidence="5" id="KW-0539">Nucleus</keyword>
<dbReference type="Gene3D" id="1.10.1580.10">
    <property type="match status" value="1"/>
</dbReference>
<name>A0A316YNK8_9BASI</name>
<protein>
    <submittedName>
        <fullName evidence="8">P-loop containing nucleoside triphosphate hydrolase protein</fullName>
    </submittedName>
</protein>
<evidence type="ECO:0000313" key="9">
    <source>
        <dbReference type="Proteomes" id="UP000245768"/>
    </source>
</evidence>
<feature type="region of interest" description="Disordered" evidence="6">
    <location>
        <begin position="1"/>
        <end position="78"/>
    </location>
</feature>
<dbReference type="PROSITE" id="PS51721">
    <property type="entry name" value="G_CP"/>
    <property type="match status" value="1"/>
</dbReference>
<evidence type="ECO:0000256" key="6">
    <source>
        <dbReference type="SAM" id="MobiDB-lite"/>
    </source>
</evidence>
<reference evidence="8 9" key="1">
    <citation type="journal article" date="2018" name="Mol. Biol. Evol.">
        <title>Broad Genomic Sampling Reveals a Smut Pathogenic Ancestry of the Fungal Clade Ustilaginomycotina.</title>
        <authorList>
            <person name="Kijpornyongpan T."/>
            <person name="Mondo S.J."/>
            <person name="Barry K."/>
            <person name="Sandor L."/>
            <person name="Lee J."/>
            <person name="Lipzen A."/>
            <person name="Pangilinan J."/>
            <person name="LaButti K."/>
            <person name="Hainaut M."/>
            <person name="Henrissat B."/>
            <person name="Grigoriev I.V."/>
            <person name="Spatafora J.W."/>
            <person name="Aime M.C."/>
        </authorList>
    </citation>
    <scope>NUCLEOTIDE SEQUENCE [LARGE SCALE GENOMIC DNA]</scope>
    <source>
        <strain evidence="8 9">MCA 4198</strain>
    </source>
</reference>
<dbReference type="GO" id="GO:0005525">
    <property type="term" value="F:GTP binding"/>
    <property type="evidence" value="ECO:0007669"/>
    <property type="project" value="UniProtKB-KW"/>
</dbReference>
<feature type="compositionally biased region" description="Basic and acidic residues" evidence="6">
    <location>
        <begin position="678"/>
        <end position="705"/>
    </location>
</feature>
<dbReference type="GO" id="GO:0005730">
    <property type="term" value="C:nucleolus"/>
    <property type="evidence" value="ECO:0007669"/>
    <property type="project" value="UniProtKB-SubCell"/>
</dbReference>
<evidence type="ECO:0000256" key="2">
    <source>
        <dbReference type="ARBA" id="ARBA00022741"/>
    </source>
</evidence>
<dbReference type="InterPro" id="IPR006073">
    <property type="entry name" value="GTP-bd"/>
</dbReference>
<keyword evidence="8" id="KW-0378">Hydrolase</keyword>
<dbReference type="InterPro" id="IPR023179">
    <property type="entry name" value="GTP-bd_ortho_bundle_sf"/>
</dbReference>
<keyword evidence="2" id="KW-0547">Nucleotide-binding</keyword>
<feature type="compositionally biased region" description="Acidic residues" evidence="6">
    <location>
        <begin position="529"/>
        <end position="548"/>
    </location>
</feature>
<keyword evidence="3" id="KW-0175">Coiled coil</keyword>
<evidence type="ECO:0000256" key="1">
    <source>
        <dbReference type="ARBA" id="ARBA00004604"/>
    </source>
</evidence>
<dbReference type="InterPro" id="IPR030378">
    <property type="entry name" value="G_CP_dom"/>
</dbReference>
<feature type="compositionally biased region" description="Basic residues" evidence="6">
    <location>
        <begin position="647"/>
        <end position="659"/>
    </location>
</feature>
<accession>A0A316YNK8</accession>
<dbReference type="GO" id="GO:0051239">
    <property type="term" value="P:regulation of multicellular organismal process"/>
    <property type="evidence" value="ECO:0007669"/>
    <property type="project" value="UniProtKB-ARBA"/>
</dbReference>
<dbReference type="OrthoDB" id="444945at2759"/>
<dbReference type="RefSeq" id="XP_025378057.1">
    <property type="nucleotide sequence ID" value="XM_025519656.1"/>
</dbReference>
<evidence type="ECO:0000313" key="8">
    <source>
        <dbReference type="EMBL" id="PWN90859.1"/>
    </source>
</evidence>
<dbReference type="GO" id="GO:0016787">
    <property type="term" value="F:hydrolase activity"/>
    <property type="evidence" value="ECO:0007669"/>
    <property type="project" value="UniProtKB-KW"/>
</dbReference>
<dbReference type="PRINTS" id="PR00326">
    <property type="entry name" value="GTP1OBG"/>
</dbReference>
<dbReference type="PANTHER" id="PTHR11089:SF30">
    <property type="entry name" value="GUANINE NUCLEOTIDE-BINDING PROTEIN-LIKE 3 HOMOLOG"/>
    <property type="match status" value="1"/>
</dbReference>
<dbReference type="Pfam" id="PF01926">
    <property type="entry name" value="MMR_HSR1"/>
    <property type="match status" value="1"/>
</dbReference>
<feature type="compositionally biased region" description="Acidic residues" evidence="6">
    <location>
        <begin position="567"/>
        <end position="592"/>
    </location>
</feature>
<feature type="domain" description="CP-type G" evidence="7">
    <location>
        <begin position="145"/>
        <end position="337"/>
    </location>
</feature>
<feature type="region of interest" description="Disordered" evidence="6">
    <location>
        <begin position="643"/>
        <end position="743"/>
    </location>
</feature>
<feature type="region of interest" description="Disordered" evidence="6">
    <location>
        <begin position="528"/>
        <end position="622"/>
    </location>
</feature>
<dbReference type="GeneID" id="37041572"/>
<evidence type="ECO:0000256" key="4">
    <source>
        <dbReference type="ARBA" id="ARBA00023134"/>
    </source>
</evidence>
<dbReference type="GO" id="GO:0050793">
    <property type="term" value="P:regulation of developmental process"/>
    <property type="evidence" value="ECO:0007669"/>
    <property type="project" value="UniProtKB-ARBA"/>
</dbReference>
<dbReference type="AlphaFoldDB" id="A0A316YNK8"/>
<dbReference type="Gene3D" id="3.40.50.300">
    <property type="entry name" value="P-loop containing nucleotide triphosphate hydrolases"/>
    <property type="match status" value="1"/>
</dbReference>
<evidence type="ECO:0000259" key="7">
    <source>
        <dbReference type="PROSITE" id="PS51721"/>
    </source>
</evidence>
<dbReference type="FunFam" id="3.40.50.300:FF:000571">
    <property type="entry name" value="Guanine nucleotide-binding protein-like NSN1"/>
    <property type="match status" value="1"/>
</dbReference>
<dbReference type="Proteomes" id="UP000245768">
    <property type="component" value="Unassembled WGS sequence"/>
</dbReference>
<gene>
    <name evidence="8" type="ORF">FA10DRAFT_252516</name>
</gene>
<dbReference type="InterPro" id="IPR027417">
    <property type="entry name" value="P-loop_NTPase"/>
</dbReference>
<dbReference type="STRING" id="215250.A0A316YNK8"/>
<evidence type="ECO:0000256" key="5">
    <source>
        <dbReference type="ARBA" id="ARBA00023242"/>
    </source>
</evidence>
<comment type="subcellular location">
    <subcellularLocation>
        <location evidence="1">Nucleus</location>
        <location evidence="1">Nucleolus</location>
    </subcellularLocation>
</comment>
<organism evidence="8 9">
    <name type="scientific">Acaromyces ingoldii</name>
    <dbReference type="NCBI Taxonomy" id="215250"/>
    <lineage>
        <taxon>Eukaryota</taxon>
        <taxon>Fungi</taxon>
        <taxon>Dikarya</taxon>
        <taxon>Basidiomycota</taxon>
        <taxon>Ustilaginomycotina</taxon>
        <taxon>Exobasidiomycetes</taxon>
        <taxon>Exobasidiales</taxon>
        <taxon>Cryptobasidiaceae</taxon>
        <taxon>Acaromyces</taxon>
    </lineage>
</organism>
<dbReference type="EMBL" id="KZ819636">
    <property type="protein sequence ID" value="PWN90859.1"/>
    <property type="molecule type" value="Genomic_DNA"/>
</dbReference>
<evidence type="ECO:0000256" key="3">
    <source>
        <dbReference type="ARBA" id="ARBA00023054"/>
    </source>
</evidence>
<proteinExistence type="predicted"/>
<dbReference type="InParanoid" id="A0A316YNK8"/>
<dbReference type="SUPFAM" id="SSF52540">
    <property type="entry name" value="P-loop containing nucleoside triphosphate hydrolases"/>
    <property type="match status" value="1"/>
</dbReference>
<keyword evidence="4" id="KW-0342">GTP-binding</keyword>
<dbReference type="FunFam" id="1.10.1580.10:FF:000002">
    <property type="entry name" value="Guanine nucleotide-binding protein-like 3 (nucleolar)-like"/>
    <property type="match status" value="1"/>
</dbReference>
<dbReference type="PANTHER" id="PTHR11089">
    <property type="entry name" value="GTP-BINDING PROTEIN-RELATED"/>
    <property type="match status" value="1"/>
</dbReference>
<sequence length="743" mass="79628">MGRNKNKDKRSAARQQQRNGSGLHLGGAAQKKDAGPSDYFKHRKRQQQDLIRQMQAAKQRDDDGDLNMEGSAQEQEEHAAGGLHPFTFAMGSSSALDAAATDDALATAAATTSTTKGTATSFEMEKAARDLALTGKRDSSAKAFMKDMRNVVDNADVLLQVLDARDPLGSRSRQTETMAMGMGKKVVLILNKVDLVPRDNLEGWLKYLRHDFPTLAFKASTQAQRSNLKQGRGEVVTVGGGSGSITSGTEAIGATSLLSLLKNYARTSRASKGKDIKAHLTVGVVGPPNVGKSSLINSLLRTRACAVAATPGWTKSVQGVALEKGIRLLDCPGIVVGGQFDGAASSKGEEAWNVLRNTIKVELIEDPIAPIGAMLDRVDSQQLVDLYKIEGGFNEGDAHDFLLRLALVRGKLGRGGIPDLEGAARIVLHDWNVGKIRYFTKVPAVHRSMMQTKVGSTGPAAAVAAAEGAGGTAQEGDEEANGASLVSGFGEAFDLAALLGEADAELVGMGTGLGGKGLKDAPERRFAVDEAEAEDEQAQESIVEDDEAPKEMTPGDTSLGKRQRGEDDSDSDFDGDDMEDELGSVLGDDEGADAAQVPLVSVDNDDNAQARKRNGLLTKGRSAKEAELGQMFSEAEMSGMVLVRPAAQRKRELKKKRRREERSGAGLVGVWEQGMELGADRAKLVERKAETDSDNNKRKGDRRGLFDLLVPDDEQPHEQQQQQQPPQPQTPQQQDNQEDEEEL</sequence>
<feature type="compositionally biased region" description="Low complexity" evidence="6">
    <location>
        <begin position="718"/>
        <end position="735"/>
    </location>
</feature>